<organism evidence="3 4">
    <name type="scientific">Candidatus Thiodictyon syntrophicum</name>
    <dbReference type="NCBI Taxonomy" id="1166950"/>
    <lineage>
        <taxon>Bacteria</taxon>
        <taxon>Pseudomonadati</taxon>
        <taxon>Pseudomonadota</taxon>
        <taxon>Gammaproteobacteria</taxon>
        <taxon>Chromatiales</taxon>
        <taxon>Chromatiaceae</taxon>
        <taxon>Thiodictyon</taxon>
    </lineage>
</organism>
<evidence type="ECO:0000256" key="2">
    <source>
        <dbReference type="SAM" id="SignalP"/>
    </source>
</evidence>
<feature type="region of interest" description="Disordered" evidence="1">
    <location>
        <begin position="73"/>
        <end position="161"/>
    </location>
</feature>
<reference evidence="3 4" key="1">
    <citation type="submission" date="2017-03" db="EMBL/GenBank/DDBJ databases">
        <title>Complete genome sequence of Candidatus 'Thiodictyon syntrophicum' sp. nov. strain Cad16T, a photolithoautotroph purple sulfur bacterium isolated from an alpine meromictic lake.</title>
        <authorList>
            <person name="Luedin S.M."/>
            <person name="Pothier J.F."/>
            <person name="Danza F."/>
            <person name="Storelli N."/>
            <person name="Wittwer M."/>
            <person name="Tonolla M."/>
        </authorList>
    </citation>
    <scope>NUCLEOTIDE SEQUENCE [LARGE SCALE GENOMIC DNA]</scope>
    <source>
        <strain evidence="3 4">Cad16T</strain>
    </source>
</reference>
<sequence length="161" mass="16574">MECPPNRGLLFPLALAVAPAVLAVSLTNGDFATGDFTGWPRDTDGGPGGRPGFSIVGPTGADAAQLQADYWSNPGNTAWERTRSKADSSARAWVSGTKYDSGENVSDVANAPCAPPRASRLSFPRESRGIPRGRSASPLATGRGAPALAPTQEPGSRHGST</sequence>
<dbReference type="Proteomes" id="UP000232638">
    <property type="component" value="Chromosome"/>
</dbReference>
<dbReference type="EMBL" id="CP020370">
    <property type="protein sequence ID" value="AUB81582.1"/>
    <property type="molecule type" value="Genomic_DNA"/>
</dbReference>
<accession>A0A2K8U7M8</accession>
<feature type="chain" id="PRO_5014603514" evidence="2">
    <location>
        <begin position="24"/>
        <end position="161"/>
    </location>
</feature>
<keyword evidence="2" id="KW-0732">Signal</keyword>
<name>A0A2K8U7M8_9GAMM</name>
<protein>
    <submittedName>
        <fullName evidence="3">Uncharacterized protein</fullName>
    </submittedName>
</protein>
<evidence type="ECO:0000256" key="1">
    <source>
        <dbReference type="SAM" id="MobiDB-lite"/>
    </source>
</evidence>
<evidence type="ECO:0000313" key="4">
    <source>
        <dbReference type="Proteomes" id="UP000232638"/>
    </source>
</evidence>
<evidence type="ECO:0000313" key="3">
    <source>
        <dbReference type="EMBL" id="AUB81582.1"/>
    </source>
</evidence>
<dbReference type="KEGG" id="tsy:THSYN_11855"/>
<gene>
    <name evidence="3" type="ORF">THSYN_11855</name>
</gene>
<proteinExistence type="predicted"/>
<keyword evidence="4" id="KW-1185">Reference proteome</keyword>
<dbReference type="AlphaFoldDB" id="A0A2K8U7M8"/>
<feature type="signal peptide" evidence="2">
    <location>
        <begin position="1"/>
        <end position="23"/>
    </location>
</feature>